<name>A0A495WNN2_9RHOO</name>
<keyword evidence="1" id="KW-0732">Signal</keyword>
<feature type="signal peptide" evidence="1">
    <location>
        <begin position="1"/>
        <end position="20"/>
    </location>
</feature>
<dbReference type="PANTHER" id="PTHR21180:SF32">
    <property type="entry name" value="ENDONUCLEASE_EXONUCLEASE_PHOSPHATASE FAMILY DOMAIN-CONTAINING PROTEIN 1"/>
    <property type="match status" value="1"/>
</dbReference>
<dbReference type="PANTHER" id="PTHR21180">
    <property type="entry name" value="ENDONUCLEASE/EXONUCLEASE/PHOSPHATASE FAMILY DOMAIN-CONTAINING PROTEIN 1"/>
    <property type="match status" value="1"/>
</dbReference>
<dbReference type="SMART" id="SM00278">
    <property type="entry name" value="HhH1"/>
    <property type="match status" value="2"/>
</dbReference>
<evidence type="ECO:0000259" key="2">
    <source>
        <dbReference type="SMART" id="SM00278"/>
    </source>
</evidence>
<protein>
    <submittedName>
        <fullName evidence="3">Competence protein ComEA</fullName>
    </submittedName>
</protein>
<comment type="caution">
    <text evidence="3">The sequence shown here is derived from an EMBL/GenBank/DDBJ whole genome shotgun (WGS) entry which is preliminary data.</text>
</comment>
<feature type="domain" description="Helix-hairpin-helix DNA-binding motif class 1" evidence="2">
    <location>
        <begin position="60"/>
        <end position="79"/>
    </location>
</feature>
<evidence type="ECO:0000313" key="3">
    <source>
        <dbReference type="EMBL" id="RKT63029.1"/>
    </source>
</evidence>
<dbReference type="InterPro" id="IPR003583">
    <property type="entry name" value="Hlx-hairpin-Hlx_DNA-bd_motif"/>
</dbReference>
<dbReference type="EMBL" id="RBXP01000001">
    <property type="protein sequence ID" value="RKT63029.1"/>
    <property type="molecule type" value="Genomic_DNA"/>
</dbReference>
<feature type="domain" description="Helix-hairpin-helix DNA-binding motif class 1" evidence="2">
    <location>
        <begin position="30"/>
        <end position="49"/>
    </location>
</feature>
<dbReference type="NCBIfam" id="TIGR00426">
    <property type="entry name" value="competence protein ComEA helix-hairpin-helix repeat region"/>
    <property type="match status" value="1"/>
</dbReference>
<dbReference type="GO" id="GO:0015628">
    <property type="term" value="P:protein secretion by the type II secretion system"/>
    <property type="evidence" value="ECO:0007669"/>
    <property type="project" value="TreeGrafter"/>
</dbReference>
<dbReference type="AlphaFoldDB" id="A0A495WNN2"/>
<organism evidence="3 4">
    <name type="scientific">Azonexus fungiphilus</name>
    <dbReference type="NCBI Taxonomy" id="146940"/>
    <lineage>
        <taxon>Bacteria</taxon>
        <taxon>Pseudomonadati</taxon>
        <taxon>Pseudomonadota</taxon>
        <taxon>Betaproteobacteria</taxon>
        <taxon>Rhodocyclales</taxon>
        <taxon>Azonexaceae</taxon>
        <taxon>Azonexus</taxon>
    </lineage>
</organism>
<dbReference type="GO" id="GO:0015627">
    <property type="term" value="C:type II protein secretion system complex"/>
    <property type="evidence" value="ECO:0007669"/>
    <property type="project" value="TreeGrafter"/>
</dbReference>
<feature type="chain" id="PRO_5019779271" evidence="1">
    <location>
        <begin position="21"/>
        <end position="91"/>
    </location>
</feature>
<dbReference type="Gene3D" id="1.10.150.280">
    <property type="entry name" value="AF1531-like domain"/>
    <property type="match status" value="1"/>
</dbReference>
<dbReference type="RefSeq" id="WP_121456513.1">
    <property type="nucleotide sequence ID" value="NZ_RBXP01000001.1"/>
</dbReference>
<dbReference type="Proteomes" id="UP000270626">
    <property type="component" value="Unassembled WGS sequence"/>
</dbReference>
<keyword evidence="4" id="KW-1185">Reference proteome</keyword>
<dbReference type="SUPFAM" id="SSF47781">
    <property type="entry name" value="RuvA domain 2-like"/>
    <property type="match status" value="1"/>
</dbReference>
<dbReference type="OrthoDB" id="8687931at2"/>
<dbReference type="GO" id="GO:0003677">
    <property type="term" value="F:DNA binding"/>
    <property type="evidence" value="ECO:0007669"/>
    <property type="project" value="InterPro"/>
</dbReference>
<dbReference type="InterPro" id="IPR051675">
    <property type="entry name" value="Endo/Exo/Phosphatase_dom_1"/>
</dbReference>
<accession>A0A495WNN2</accession>
<reference evidence="3 4" key="1">
    <citation type="submission" date="2018-10" db="EMBL/GenBank/DDBJ databases">
        <title>Genomic Encyclopedia of Type Strains, Phase IV (KMG-IV): sequencing the most valuable type-strain genomes for metagenomic binning, comparative biology and taxonomic classification.</title>
        <authorList>
            <person name="Goeker M."/>
        </authorList>
    </citation>
    <scope>NUCLEOTIDE SEQUENCE [LARGE SCALE GENOMIC DNA]</scope>
    <source>
        <strain evidence="3 4">DSM 23841</strain>
    </source>
</reference>
<dbReference type="InterPro" id="IPR010994">
    <property type="entry name" value="RuvA_2-like"/>
</dbReference>
<evidence type="ECO:0000256" key="1">
    <source>
        <dbReference type="SAM" id="SignalP"/>
    </source>
</evidence>
<dbReference type="Pfam" id="PF12836">
    <property type="entry name" value="HHH_3"/>
    <property type="match status" value="1"/>
</dbReference>
<dbReference type="GO" id="GO:0006281">
    <property type="term" value="P:DNA repair"/>
    <property type="evidence" value="ECO:0007669"/>
    <property type="project" value="InterPro"/>
</dbReference>
<gene>
    <name evidence="3" type="ORF">DFR40_0078</name>
</gene>
<dbReference type="InterPro" id="IPR004509">
    <property type="entry name" value="Competence_ComEA_HhH"/>
</dbReference>
<evidence type="ECO:0000313" key="4">
    <source>
        <dbReference type="Proteomes" id="UP000270626"/>
    </source>
</evidence>
<proteinExistence type="predicted"/>
<sequence>MKRLATFLVGMLAGIGAALAAVNLNSATVAELDAVKGIGPGKAKAIVEYRDKNGPFKSVDELANVKGFGAKSIDKLRAELSVGNPAPAAKK</sequence>